<evidence type="ECO:0000259" key="5">
    <source>
        <dbReference type="Pfam" id="PF17846"/>
    </source>
</evidence>
<dbReference type="EMBL" id="MN739646">
    <property type="protein sequence ID" value="QHT17935.1"/>
    <property type="molecule type" value="Genomic_DNA"/>
</dbReference>
<proteinExistence type="predicted"/>
<dbReference type="PANTHER" id="PTHR12341:SF29">
    <property type="entry name" value="EXONUCLEASE XRNC, PUTATIVE-RELATED"/>
    <property type="match status" value="1"/>
</dbReference>
<feature type="domain" description="Xrn1 N-terminal" evidence="4">
    <location>
        <begin position="1"/>
        <end position="214"/>
    </location>
</feature>
<dbReference type="PANTHER" id="PTHR12341">
    <property type="entry name" value="5'-&gt;3' EXORIBONUCLEASE"/>
    <property type="match status" value="1"/>
</dbReference>
<sequence>MGIPSYFSHIIRNYPNILRNLAFFVNSQKTPFHHLFMDCNSIIYDAVYSLQKEGIPQESMETEIISKTIEKIKSYIRMIKPTTTVYIAFDGVAPFAKMEQQRTRRYKSRFMAMQKKDAGSTWNTSNITPGTAFMEKLSYHMEYAFQNKEVEYGVKSILVSCSNQPGEGEHKLYEYMRSHEMTADSVAVYGLDADLIMLSIFHLRYCNNIYVFREAPEFMKSSIPIETKSDDNAPYFLDIKHLSSSILAEMNCKMNDPQRIYDYVFLCFFLGNDFLPHFPAMNIRTHGIQALLEIYRLHIGNHPDRFFISKAGGQKAGEKIQWKNVGLFVEQIAKSEREFLKQEYEVRNKFDKRRWPETTDAEKEDLLLNAPVIYRQQEKYICPDEPYWEERYYKTLFHIEKTPDTIKNICVNYMEGLEWVFAYYTSHCPDWHWKYNSHYPPLFSDLRNYIPHFEMKFIQEHAHSNASFLPQTQLAYVLPAKDLNLLPKKIEAFLTTNYEDLYPETYDLQWAFCRYLWEAHPDLPDIPLELLKQWDTQFRMHQDQRAV</sequence>
<feature type="domain" description="Xrn1 helical" evidence="5">
    <location>
        <begin position="258"/>
        <end position="377"/>
    </location>
</feature>
<evidence type="ECO:0000256" key="1">
    <source>
        <dbReference type="ARBA" id="ARBA00022722"/>
    </source>
</evidence>
<evidence type="ECO:0000313" key="6">
    <source>
        <dbReference type="EMBL" id="QHT17935.1"/>
    </source>
</evidence>
<feature type="domain" description="Xrn1 helical" evidence="5">
    <location>
        <begin position="387"/>
        <end position="526"/>
    </location>
</feature>
<keyword evidence="3" id="KW-0269">Exonuclease</keyword>
<dbReference type="Gene3D" id="3.40.50.12390">
    <property type="match status" value="1"/>
</dbReference>
<dbReference type="GO" id="GO:0003723">
    <property type="term" value="F:RNA binding"/>
    <property type="evidence" value="ECO:0007669"/>
    <property type="project" value="TreeGrafter"/>
</dbReference>
<organism evidence="6">
    <name type="scientific">viral metagenome</name>
    <dbReference type="NCBI Taxonomy" id="1070528"/>
    <lineage>
        <taxon>unclassified sequences</taxon>
        <taxon>metagenomes</taxon>
        <taxon>organismal metagenomes</taxon>
    </lineage>
</organism>
<reference evidence="6" key="1">
    <citation type="journal article" date="2020" name="Nature">
        <title>Giant virus diversity and host interactions through global metagenomics.</title>
        <authorList>
            <person name="Schulz F."/>
            <person name="Roux S."/>
            <person name="Paez-Espino D."/>
            <person name="Jungbluth S."/>
            <person name="Walsh D.A."/>
            <person name="Denef V.J."/>
            <person name="McMahon K.D."/>
            <person name="Konstantinidis K.T."/>
            <person name="Eloe-Fadrosh E.A."/>
            <person name="Kyrpides N.C."/>
            <person name="Woyke T."/>
        </authorList>
    </citation>
    <scope>NUCLEOTIDE SEQUENCE</scope>
    <source>
        <strain evidence="6">GVMAG-M-3300023174-3</strain>
    </source>
</reference>
<dbReference type="GO" id="GO:0000956">
    <property type="term" value="P:nuclear-transcribed mRNA catabolic process"/>
    <property type="evidence" value="ECO:0007669"/>
    <property type="project" value="TreeGrafter"/>
</dbReference>
<dbReference type="GO" id="GO:0005634">
    <property type="term" value="C:nucleus"/>
    <property type="evidence" value="ECO:0007669"/>
    <property type="project" value="TreeGrafter"/>
</dbReference>
<accession>A0A6C0DQT2</accession>
<keyword evidence="1" id="KW-0540">Nuclease</keyword>
<evidence type="ECO:0000259" key="4">
    <source>
        <dbReference type="Pfam" id="PF03159"/>
    </source>
</evidence>
<evidence type="ECO:0008006" key="7">
    <source>
        <dbReference type="Google" id="ProtNLM"/>
    </source>
</evidence>
<dbReference type="InterPro" id="IPR027073">
    <property type="entry name" value="5_3_exoribonuclease"/>
</dbReference>
<evidence type="ECO:0000256" key="2">
    <source>
        <dbReference type="ARBA" id="ARBA00022801"/>
    </source>
</evidence>
<dbReference type="AlphaFoldDB" id="A0A6C0DQT2"/>
<name>A0A6C0DQT2_9ZZZZ</name>
<dbReference type="GO" id="GO:0004534">
    <property type="term" value="F:5'-3' RNA exonuclease activity"/>
    <property type="evidence" value="ECO:0007669"/>
    <property type="project" value="TreeGrafter"/>
</dbReference>
<dbReference type="InterPro" id="IPR041412">
    <property type="entry name" value="Xrn1_helical"/>
</dbReference>
<evidence type="ECO:0000256" key="3">
    <source>
        <dbReference type="ARBA" id="ARBA00022839"/>
    </source>
</evidence>
<keyword evidence="2" id="KW-0378">Hydrolase</keyword>
<dbReference type="InterPro" id="IPR004859">
    <property type="entry name" value="Xrn1_N"/>
</dbReference>
<dbReference type="Pfam" id="PF17846">
    <property type="entry name" value="XRN_M"/>
    <property type="match status" value="2"/>
</dbReference>
<dbReference type="Pfam" id="PF03159">
    <property type="entry name" value="XRN_N"/>
    <property type="match status" value="1"/>
</dbReference>
<protein>
    <recommendedName>
        <fullName evidence="7">Xrn1 N-terminal domain-containing protein</fullName>
    </recommendedName>
</protein>